<feature type="region of interest" description="Disordered" evidence="1">
    <location>
        <begin position="1"/>
        <end position="21"/>
    </location>
</feature>
<dbReference type="InterPro" id="IPR011722">
    <property type="entry name" value="Hemimethylated_DNA-bd_dom"/>
</dbReference>
<dbReference type="AlphaFoldDB" id="A0A5N6KSL6"/>
<dbReference type="PROSITE" id="PS50181">
    <property type="entry name" value="FBOX"/>
    <property type="match status" value="1"/>
</dbReference>
<dbReference type="SMART" id="SM00256">
    <property type="entry name" value="FBOX"/>
    <property type="match status" value="1"/>
</dbReference>
<dbReference type="InterPro" id="IPR036623">
    <property type="entry name" value="Hemimethylated_DNA-bd_sf"/>
</dbReference>
<feature type="region of interest" description="Disordered" evidence="1">
    <location>
        <begin position="508"/>
        <end position="532"/>
    </location>
</feature>
<dbReference type="Pfam" id="PF13369">
    <property type="entry name" value="Transglut_core2"/>
    <property type="match status" value="1"/>
</dbReference>
<protein>
    <recommendedName>
        <fullName evidence="2">F-box domain-containing protein</fullName>
    </recommendedName>
</protein>
<dbReference type="PANTHER" id="PTHR31350:SF27">
    <property type="entry name" value="HEMIMETHYLATED DNA-BINDING DOMAIN-CONTAINING PROTEIN"/>
    <property type="match status" value="1"/>
</dbReference>
<dbReference type="NCBIfam" id="TIGR02097">
    <property type="entry name" value="yccV"/>
    <property type="match status" value="1"/>
</dbReference>
<dbReference type="OrthoDB" id="28868at2759"/>
<dbReference type="InterPro" id="IPR036047">
    <property type="entry name" value="F-box-like_dom_sf"/>
</dbReference>
<evidence type="ECO:0000313" key="4">
    <source>
        <dbReference type="Proteomes" id="UP000327013"/>
    </source>
</evidence>
<name>A0A5N6KSL6_9ROSI</name>
<evidence type="ECO:0000313" key="3">
    <source>
        <dbReference type="EMBL" id="KAB8342974.1"/>
    </source>
</evidence>
<evidence type="ECO:0000259" key="2">
    <source>
        <dbReference type="PROSITE" id="PS50181"/>
    </source>
</evidence>
<gene>
    <name evidence="3" type="ORF">FH972_022569</name>
</gene>
<dbReference type="EMBL" id="VIBQ01000012">
    <property type="protein sequence ID" value="KAB8342974.1"/>
    <property type="molecule type" value="Genomic_DNA"/>
</dbReference>
<dbReference type="Pfam" id="PF12937">
    <property type="entry name" value="F-box-like"/>
    <property type="match status" value="1"/>
</dbReference>
<dbReference type="CDD" id="cd09917">
    <property type="entry name" value="F-box_SF"/>
    <property type="match status" value="1"/>
</dbReference>
<dbReference type="SUPFAM" id="SSF81383">
    <property type="entry name" value="F-box domain"/>
    <property type="match status" value="1"/>
</dbReference>
<reference evidence="3 4" key="1">
    <citation type="submission" date="2019-06" db="EMBL/GenBank/DDBJ databases">
        <title>A chromosomal-level reference genome of Carpinus fangiana (Coryloideae, Betulaceae).</title>
        <authorList>
            <person name="Yang X."/>
            <person name="Wang Z."/>
            <person name="Zhang L."/>
            <person name="Hao G."/>
            <person name="Liu J."/>
            <person name="Yang Y."/>
        </authorList>
    </citation>
    <scope>NUCLEOTIDE SEQUENCE [LARGE SCALE GENOMIC DNA]</scope>
    <source>
        <strain evidence="3">Cfa_2016G</strain>
        <tissue evidence="3">Leaf</tissue>
    </source>
</reference>
<proteinExistence type="predicted"/>
<organism evidence="3 4">
    <name type="scientific">Carpinus fangiana</name>
    <dbReference type="NCBI Taxonomy" id="176857"/>
    <lineage>
        <taxon>Eukaryota</taxon>
        <taxon>Viridiplantae</taxon>
        <taxon>Streptophyta</taxon>
        <taxon>Embryophyta</taxon>
        <taxon>Tracheophyta</taxon>
        <taxon>Spermatophyta</taxon>
        <taxon>Magnoliopsida</taxon>
        <taxon>eudicotyledons</taxon>
        <taxon>Gunneridae</taxon>
        <taxon>Pentapetalae</taxon>
        <taxon>rosids</taxon>
        <taxon>fabids</taxon>
        <taxon>Fagales</taxon>
        <taxon>Betulaceae</taxon>
        <taxon>Carpinus</taxon>
    </lineage>
</organism>
<dbReference type="PANTHER" id="PTHR31350">
    <property type="entry name" value="SI:DKEY-261L7.2"/>
    <property type="match status" value="1"/>
</dbReference>
<comment type="caution">
    <text evidence="3">The sequence shown here is derived from an EMBL/GenBank/DDBJ whole genome shotgun (WGS) entry which is preliminary data.</text>
</comment>
<dbReference type="Gene3D" id="2.30.30.390">
    <property type="entry name" value="Hemimethylated DNA-binding domain"/>
    <property type="match status" value="1"/>
</dbReference>
<evidence type="ECO:0000256" key="1">
    <source>
        <dbReference type="SAM" id="MobiDB-lite"/>
    </source>
</evidence>
<dbReference type="InterPro" id="IPR032698">
    <property type="entry name" value="SirB1_N"/>
</dbReference>
<dbReference type="SUPFAM" id="SSF141255">
    <property type="entry name" value="YccV-like"/>
    <property type="match status" value="1"/>
</dbReference>
<dbReference type="InterPro" id="IPR001810">
    <property type="entry name" value="F-box_dom"/>
</dbReference>
<dbReference type="Pfam" id="PF08755">
    <property type="entry name" value="YccV-like"/>
    <property type="match status" value="1"/>
</dbReference>
<dbReference type="Proteomes" id="UP000327013">
    <property type="component" value="Unassembled WGS sequence"/>
</dbReference>
<dbReference type="GO" id="GO:0003677">
    <property type="term" value="F:DNA binding"/>
    <property type="evidence" value="ECO:0007669"/>
    <property type="project" value="InterPro"/>
</dbReference>
<dbReference type="SMART" id="SM00992">
    <property type="entry name" value="YccV-like"/>
    <property type="match status" value="1"/>
</dbReference>
<sequence length="649" mass="72471">MPTPEPTSTLPLQASSHPDSSTLSALPDEIVDHILTFLPPESLAVVSGVSKNLAALSGTNLAWRLYCRTEWQHWHPRHNIRGLLRGAAADTDWKALFILRKRIDRQTSNDFEHVLAKQLDRIPHIESIVSRAYDAKDVLLGHLRCRDDAEDVLARRYWAGEILASIERVIAIDIWEKLRDGENVPLEHALGSLDLWIAQQPAYDLDDISARLDTIAADFISQAGDDMENVTEWSTRKKAVGLGAFLSGLEFLRSPDSGAGYRSLRNCLIGVVLADSSHNALQLVSAAIYCCVAGRIGLEAHLTNYPLHVYINVPALTGLDHDGRPSSTLVEPIFIEPWGGHEASAAVLKSQLTSMGQPETLFPAYSKPATALEMVNRMGNNILASIQELGLTFETVLSDPSPNLIPRLSATDTGRQNRYYVSQPVQLNPFRASYCVCWLQTVMRSPSQILELEGSRGSIQILNLLVQQLEAHQHDIGLVEKYVIPRYSADSVEHRHLTLTVSQKLRDDDAAPQAVKRRPSSDTGVRGSHNNYSDTVKHRVGDMFRHRRYNYSAVIIGWDPACMASQSWIDHMGVDTLPGGREQSFYNVFVEDQSTRYVAEENIGKVGGDVEPRIVPGPNLMREAGKWFKRFDSREQRFVSNMQDEYPDD</sequence>
<dbReference type="Gene3D" id="1.20.1280.50">
    <property type="match status" value="1"/>
</dbReference>
<accession>A0A5N6KSL6</accession>
<feature type="domain" description="F-box" evidence="2">
    <location>
        <begin position="20"/>
        <end position="66"/>
    </location>
</feature>
<keyword evidence="4" id="KW-1185">Reference proteome</keyword>